<accession>A0A6A5TE32</accession>
<dbReference type="GO" id="GO:0016020">
    <property type="term" value="C:membrane"/>
    <property type="evidence" value="ECO:0007669"/>
    <property type="project" value="UniProtKB-SubCell"/>
</dbReference>
<evidence type="ECO:0000313" key="10">
    <source>
        <dbReference type="Proteomes" id="UP000800035"/>
    </source>
</evidence>
<dbReference type="Proteomes" id="UP000800035">
    <property type="component" value="Unassembled WGS sequence"/>
</dbReference>
<gene>
    <name evidence="9" type="ORF">CC80DRAFT_598426</name>
</gene>
<sequence length="333" mass="35981">MPSEPTPSTVEAGVSPPPKRNFPQQFPDQPSFSTFIKLFWIDILFQLLCALSALMIYLFAKPLLPRYFPVYDGMATSAWGLKHGRHFRPEYITTLVSALVSFFVPVAAVVIVGLCRARSFWDVNAAIMSIGSALAAATLFQALIKWIIGGLRPNFLAICRPSIPTGMGQIPQWYTANQICTGDRRMLRDAQMSFPSGHSVAAFAGFGFLSLYLWDKFRGASGQDQANAGAPAGHGNEAGASMAGETSGATAGEKDTAAAGKEGAKRTTHWRLVLITLPLLIAFLLSASKVRDGWHHPIDVVCGALIGTAFALLAYRLVYRNMRRQGTGQGAAK</sequence>
<dbReference type="OrthoDB" id="10030083at2759"/>
<evidence type="ECO:0000259" key="8">
    <source>
        <dbReference type="SMART" id="SM00014"/>
    </source>
</evidence>
<evidence type="ECO:0000256" key="3">
    <source>
        <dbReference type="ARBA" id="ARBA00022692"/>
    </source>
</evidence>
<keyword evidence="10" id="KW-1185">Reference proteome</keyword>
<dbReference type="SMART" id="SM00014">
    <property type="entry name" value="acidPPc"/>
    <property type="match status" value="1"/>
</dbReference>
<feature type="transmembrane region" description="Helical" evidence="7">
    <location>
        <begin position="91"/>
        <end position="114"/>
    </location>
</feature>
<feature type="region of interest" description="Disordered" evidence="6">
    <location>
        <begin position="225"/>
        <end position="262"/>
    </location>
</feature>
<evidence type="ECO:0000256" key="7">
    <source>
        <dbReference type="SAM" id="Phobius"/>
    </source>
</evidence>
<protein>
    <submittedName>
        <fullName evidence="9">PAP2-domain-containing protein</fullName>
    </submittedName>
</protein>
<dbReference type="SUPFAM" id="SSF48317">
    <property type="entry name" value="Acid phosphatase/Vanadium-dependent haloperoxidase"/>
    <property type="match status" value="1"/>
</dbReference>
<evidence type="ECO:0000313" key="9">
    <source>
        <dbReference type="EMBL" id="KAF1949989.1"/>
    </source>
</evidence>
<comment type="similarity">
    <text evidence="2">Belongs to the PA-phosphatase related phosphoesterase family.</text>
</comment>
<feature type="transmembrane region" description="Helical" evidence="7">
    <location>
        <begin position="196"/>
        <end position="214"/>
    </location>
</feature>
<evidence type="ECO:0000256" key="5">
    <source>
        <dbReference type="ARBA" id="ARBA00023136"/>
    </source>
</evidence>
<keyword evidence="5 7" id="KW-0472">Membrane</keyword>
<evidence type="ECO:0000256" key="2">
    <source>
        <dbReference type="ARBA" id="ARBA00008816"/>
    </source>
</evidence>
<dbReference type="EMBL" id="ML977029">
    <property type="protein sequence ID" value="KAF1949989.1"/>
    <property type="molecule type" value="Genomic_DNA"/>
</dbReference>
<dbReference type="Gene3D" id="1.20.144.10">
    <property type="entry name" value="Phosphatidic acid phosphatase type 2/haloperoxidase"/>
    <property type="match status" value="1"/>
</dbReference>
<keyword evidence="4 7" id="KW-1133">Transmembrane helix</keyword>
<dbReference type="InterPro" id="IPR036938">
    <property type="entry name" value="PAP2/HPO_sf"/>
</dbReference>
<dbReference type="PANTHER" id="PTHR10165:SF84">
    <property type="entry name" value="PHOSPHATIDIC ACID PHOSPHATASE BETA"/>
    <property type="match status" value="1"/>
</dbReference>
<dbReference type="InterPro" id="IPR000326">
    <property type="entry name" value="PAP2/HPO"/>
</dbReference>
<feature type="transmembrane region" description="Helical" evidence="7">
    <location>
        <begin position="270"/>
        <end position="288"/>
    </location>
</feature>
<feature type="transmembrane region" description="Helical" evidence="7">
    <location>
        <begin position="294"/>
        <end position="315"/>
    </location>
</feature>
<evidence type="ECO:0000256" key="4">
    <source>
        <dbReference type="ARBA" id="ARBA00022989"/>
    </source>
</evidence>
<name>A0A6A5TE32_9PLEO</name>
<feature type="region of interest" description="Disordered" evidence="6">
    <location>
        <begin position="1"/>
        <end position="21"/>
    </location>
</feature>
<keyword evidence="3 7" id="KW-0812">Transmembrane</keyword>
<dbReference type="Pfam" id="PF01569">
    <property type="entry name" value="PAP2"/>
    <property type="match status" value="1"/>
</dbReference>
<feature type="domain" description="Phosphatidic acid phosphatase type 2/haloperoxidase" evidence="8">
    <location>
        <begin position="129"/>
        <end position="315"/>
    </location>
</feature>
<evidence type="ECO:0000256" key="6">
    <source>
        <dbReference type="SAM" id="MobiDB-lite"/>
    </source>
</evidence>
<dbReference type="GO" id="GO:0008195">
    <property type="term" value="F:phosphatidate phosphatase activity"/>
    <property type="evidence" value="ECO:0007669"/>
    <property type="project" value="TreeGrafter"/>
</dbReference>
<dbReference type="PANTHER" id="PTHR10165">
    <property type="entry name" value="LIPID PHOSPHATE PHOSPHATASE"/>
    <property type="match status" value="1"/>
</dbReference>
<organism evidence="9 10">
    <name type="scientific">Byssothecium circinans</name>
    <dbReference type="NCBI Taxonomy" id="147558"/>
    <lineage>
        <taxon>Eukaryota</taxon>
        <taxon>Fungi</taxon>
        <taxon>Dikarya</taxon>
        <taxon>Ascomycota</taxon>
        <taxon>Pezizomycotina</taxon>
        <taxon>Dothideomycetes</taxon>
        <taxon>Pleosporomycetidae</taxon>
        <taxon>Pleosporales</taxon>
        <taxon>Massarineae</taxon>
        <taxon>Massarinaceae</taxon>
        <taxon>Byssothecium</taxon>
    </lineage>
</organism>
<evidence type="ECO:0000256" key="1">
    <source>
        <dbReference type="ARBA" id="ARBA00004141"/>
    </source>
</evidence>
<dbReference type="GO" id="GO:0006644">
    <property type="term" value="P:phospholipid metabolic process"/>
    <property type="evidence" value="ECO:0007669"/>
    <property type="project" value="InterPro"/>
</dbReference>
<dbReference type="AlphaFoldDB" id="A0A6A5TE32"/>
<reference evidence="9" key="1">
    <citation type="journal article" date="2020" name="Stud. Mycol.">
        <title>101 Dothideomycetes genomes: a test case for predicting lifestyles and emergence of pathogens.</title>
        <authorList>
            <person name="Haridas S."/>
            <person name="Albert R."/>
            <person name="Binder M."/>
            <person name="Bloem J."/>
            <person name="Labutti K."/>
            <person name="Salamov A."/>
            <person name="Andreopoulos B."/>
            <person name="Baker S."/>
            <person name="Barry K."/>
            <person name="Bills G."/>
            <person name="Bluhm B."/>
            <person name="Cannon C."/>
            <person name="Castanera R."/>
            <person name="Culley D."/>
            <person name="Daum C."/>
            <person name="Ezra D."/>
            <person name="Gonzalez J."/>
            <person name="Henrissat B."/>
            <person name="Kuo A."/>
            <person name="Liang C."/>
            <person name="Lipzen A."/>
            <person name="Lutzoni F."/>
            <person name="Magnuson J."/>
            <person name="Mondo S."/>
            <person name="Nolan M."/>
            <person name="Ohm R."/>
            <person name="Pangilinan J."/>
            <person name="Park H.-J."/>
            <person name="Ramirez L."/>
            <person name="Alfaro M."/>
            <person name="Sun H."/>
            <person name="Tritt A."/>
            <person name="Yoshinaga Y."/>
            <person name="Zwiers L.-H."/>
            <person name="Turgeon B."/>
            <person name="Goodwin S."/>
            <person name="Spatafora J."/>
            <person name="Crous P."/>
            <person name="Grigoriev I."/>
        </authorList>
    </citation>
    <scope>NUCLEOTIDE SEQUENCE</scope>
    <source>
        <strain evidence="9">CBS 675.92</strain>
    </source>
</reference>
<dbReference type="GO" id="GO:0046839">
    <property type="term" value="P:phospholipid dephosphorylation"/>
    <property type="evidence" value="ECO:0007669"/>
    <property type="project" value="TreeGrafter"/>
</dbReference>
<proteinExistence type="inferred from homology"/>
<dbReference type="InterPro" id="IPR043216">
    <property type="entry name" value="PAP-like"/>
</dbReference>
<comment type="subcellular location">
    <subcellularLocation>
        <location evidence="1">Membrane</location>
        <topology evidence="1">Multi-pass membrane protein</topology>
    </subcellularLocation>
</comment>
<feature type="transmembrane region" description="Helical" evidence="7">
    <location>
        <begin position="38"/>
        <end position="60"/>
    </location>
</feature>
<feature type="transmembrane region" description="Helical" evidence="7">
    <location>
        <begin position="126"/>
        <end position="148"/>
    </location>
</feature>